<evidence type="ECO:0000313" key="3">
    <source>
        <dbReference type="Proteomes" id="UP000770785"/>
    </source>
</evidence>
<reference evidence="2 3" key="1">
    <citation type="submission" date="2020-03" db="EMBL/GenBank/DDBJ databases">
        <title>Genomic Encyclopedia of Type Strains, Phase IV (KMG-IV): sequencing the most valuable type-strain genomes for metagenomic binning, comparative biology and taxonomic classification.</title>
        <authorList>
            <person name="Goeker M."/>
        </authorList>
    </citation>
    <scope>NUCLEOTIDE SEQUENCE [LARGE SCALE GENOMIC DNA]</scope>
    <source>
        <strain evidence="2 3">DSM 105096</strain>
    </source>
</reference>
<protein>
    <submittedName>
        <fullName evidence="2">SAM-dependent methyltransferase</fullName>
    </submittedName>
</protein>
<dbReference type="InterPro" id="IPR041698">
    <property type="entry name" value="Methyltransf_25"/>
</dbReference>
<evidence type="ECO:0000259" key="1">
    <source>
        <dbReference type="Pfam" id="PF13649"/>
    </source>
</evidence>
<keyword evidence="2" id="KW-0489">Methyltransferase</keyword>
<dbReference type="EMBL" id="JAATJH010000009">
    <property type="protein sequence ID" value="NJC28159.1"/>
    <property type="molecule type" value="Genomic_DNA"/>
</dbReference>
<accession>A0ABX0XGX2</accession>
<dbReference type="CDD" id="cd02440">
    <property type="entry name" value="AdoMet_MTases"/>
    <property type="match status" value="1"/>
</dbReference>
<proteinExistence type="predicted"/>
<keyword evidence="2" id="KW-0808">Transferase</keyword>
<dbReference type="Pfam" id="PF13649">
    <property type="entry name" value="Methyltransf_25"/>
    <property type="match status" value="1"/>
</dbReference>
<dbReference type="InterPro" id="IPR029063">
    <property type="entry name" value="SAM-dependent_MTases_sf"/>
</dbReference>
<dbReference type="Gene3D" id="3.40.50.150">
    <property type="entry name" value="Vaccinia Virus protein VP39"/>
    <property type="match status" value="1"/>
</dbReference>
<sequence>MDYPLISPTNGNVLREDGAHFLTDGERRWPVVDGIPFLRPDDDLRLAVVADLENGNERDALCRLLADQDRFSPTLPPERAAIERVIDKKGLNLREAMALLSYGPVGDYFAYRWCSPTFTGGLHMLERTPAHQAVVEVACGIGHFLRALEQAGREVVGVDIVYSKLWLARRILGVKGPLICGDVEAGPVIGTSRPTTVFCHDAFYFFEFKEAALTHLRQIAAGGSVAVGHVHTRTSAHEAGFALERAAYGKLTDAFVRDDADFMLGWYGKRAVVGDPASVAVGWIEGETEHRAIEWIKNNDSLRKNPLLQERKISWPSAGWRQEYEEDSQCLNGESLPELINAEWPADVLTRYQKRLLINLPGSW</sequence>
<organism evidence="2 3">
    <name type="scientific">Neolewinella antarctica</name>
    <dbReference type="NCBI Taxonomy" id="442734"/>
    <lineage>
        <taxon>Bacteria</taxon>
        <taxon>Pseudomonadati</taxon>
        <taxon>Bacteroidota</taxon>
        <taxon>Saprospiria</taxon>
        <taxon>Saprospirales</taxon>
        <taxon>Lewinellaceae</taxon>
        <taxon>Neolewinella</taxon>
    </lineage>
</organism>
<dbReference type="GO" id="GO:0008168">
    <property type="term" value="F:methyltransferase activity"/>
    <property type="evidence" value="ECO:0007669"/>
    <property type="project" value="UniProtKB-KW"/>
</dbReference>
<comment type="caution">
    <text evidence="2">The sequence shown here is derived from an EMBL/GenBank/DDBJ whole genome shotgun (WGS) entry which is preliminary data.</text>
</comment>
<dbReference type="RefSeq" id="WP_168039912.1">
    <property type="nucleotide sequence ID" value="NZ_JAATJH010000009.1"/>
</dbReference>
<keyword evidence="3" id="KW-1185">Reference proteome</keyword>
<feature type="domain" description="Methyltransferase" evidence="1">
    <location>
        <begin position="134"/>
        <end position="218"/>
    </location>
</feature>
<name>A0ABX0XGX2_9BACT</name>
<dbReference type="SUPFAM" id="SSF53335">
    <property type="entry name" value="S-adenosyl-L-methionine-dependent methyltransferases"/>
    <property type="match status" value="1"/>
</dbReference>
<dbReference type="Proteomes" id="UP000770785">
    <property type="component" value="Unassembled WGS sequence"/>
</dbReference>
<dbReference type="GO" id="GO:0032259">
    <property type="term" value="P:methylation"/>
    <property type="evidence" value="ECO:0007669"/>
    <property type="project" value="UniProtKB-KW"/>
</dbReference>
<evidence type="ECO:0000313" key="2">
    <source>
        <dbReference type="EMBL" id="NJC28159.1"/>
    </source>
</evidence>
<gene>
    <name evidence="2" type="ORF">GGR27_003680</name>
</gene>